<keyword evidence="3" id="KW-1185">Reference proteome</keyword>
<name>I4B2U8_TURPD</name>
<evidence type="ECO:0000313" key="3">
    <source>
        <dbReference type="Proteomes" id="UP000006048"/>
    </source>
</evidence>
<dbReference type="RefSeq" id="WP_014802123.1">
    <property type="nucleotide sequence ID" value="NC_018020.1"/>
</dbReference>
<dbReference type="EMBL" id="CP002959">
    <property type="protein sequence ID" value="AFM11605.1"/>
    <property type="molecule type" value="Genomic_DNA"/>
</dbReference>
<dbReference type="OrthoDB" id="5291305at2"/>
<dbReference type="HOGENOM" id="CLU_485653_0_0_12"/>
<proteinExistence type="predicted"/>
<dbReference type="AlphaFoldDB" id="I4B2U8"/>
<sequence>MALGQVTGKFATYRFGYEDGRFSIFADTEKLKGHSLVSPRDPVREAERHIGTFRLKPGMLALVAGVGHLPMLEMLVEQLNTRDGQGGLIIAFEADTELYLALKKARPDIFADVAVIVPENATVIAELVERLDVENFIGYRAFENRGSVELNSSFYAQAIADFKQKLASRFSDLFTRLEFEERWVFNALSKLPLLSSARPVSALFGLGKGSEAILVSTGPSLRSTIENLKAVKDKYFIACADSAYRVLVRSGINPHLVFSLDSQAHTTKHFGLLPRGKPGNFPLLVCDAVSNPVVARDWRGEMAISFTAQYIDDRRVVSPGCDYLEEQRIFAGAGELIPGDLQSGGSVATSIFDLLRLMQFDRIIFLGQDLAYTNREIHTPGTHHTDEWLARTTNRLQPLENINERVLRRRHTKREVSLTGRPIVTDYILSLYRDWFVTAMQRIDNKVANATGDGLQIPGAERLSEIEASPAGDLQVLLKAYLNSALLSVDTEKLGEISKRIASARRHELPAESLSFMRYVGRKFSIKATRTPESRPALLTKQRTRQKNFLRKLATKLGANA</sequence>
<dbReference type="Proteomes" id="UP000006048">
    <property type="component" value="Chromosome"/>
</dbReference>
<evidence type="ECO:0000259" key="1">
    <source>
        <dbReference type="Pfam" id="PF01973"/>
    </source>
</evidence>
<dbReference type="PANTHER" id="PTHR41786">
    <property type="entry name" value="MOTILITY ACCESSORY FACTOR MAF"/>
    <property type="match status" value="1"/>
</dbReference>
<dbReference type="PANTHER" id="PTHR41786:SF1">
    <property type="entry name" value="6-HYDROXYMETHYLPTERIN DIPHOSPHOKINASE MPTE-LIKE DOMAIN-CONTAINING PROTEIN"/>
    <property type="match status" value="1"/>
</dbReference>
<gene>
    <name evidence="2" type="ordered locus">Turpa_0956</name>
</gene>
<protein>
    <recommendedName>
        <fullName evidence="1">6-hydroxymethylpterin diphosphokinase MptE-like domain-containing protein</fullName>
    </recommendedName>
</protein>
<dbReference type="Pfam" id="PF01973">
    <property type="entry name" value="MptE-like"/>
    <property type="match status" value="1"/>
</dbReference>
<feature type="domain" description="6-hydroxymethylpterin diphosphokinase MptE-like" evidence="1">
    <location>
        <begin position="190"/>
        <end position="374"/>
    </location>
</feature>
<organism evidence="2 3">
    <name type="scientific">Turneriella parva (strain ATCC BAA-1111 / DSM 21527 / NCTC 11395 / H)</name>
    <name type="common">Leptospira parva</name>
    <dbReference type="NCBI Taxonomy" id="869212"/>
    <lineage>
        <taxon>Bacteria</taxon>
        <taxon>Pseudomonadati</taxon>
        <taxon>Spirochaetota</taxon>
        <taxon>Spirochaetia</taxon>
        <taxon>Leptospirales</taxon>
        <taxon>Leptospiraceae</taxon>
        <taxon>Turneriella</taxon>
    </lineage>
</organism>
<dbReference type="KEGG" id="tpx:Turpa_0956"/>
<reference evidence="2 3" key="1">
    <citation type="submission" date="2012-06" db="EMBL/GenBank/DDBJ databases">
        <title>The complete chromosome of genome of Turneriella parva DSM 21527.</title>
        <authorList>
            <consortium name="US DOE Joint Genome Institute (JGI-PGF)"/>
            <person name="Lucas S."/>
            <person name="Han J."/>
            <person name="Lapidus A."/>
            <person name="Bruce D."/>
            <person name="Goodwin L."/>
            <person name="Pitluck S."/>
            <person name="Peters L."/>
            <person name="Kyrpides N."/>
            <person name="Mavromatis K."/>
            <person name="Ivanova N."/>
            <person name="Mikhailova N."/>
            <person name="Chertkov O."/>
            <person name="Detter J.C."/>
            <person name="Tapia R."/>
            <person name="Han C."/>
            <person name="Land M."/>
            <person name="Hauser L."/>
            <person name="Markowitz V."/>
            <person name="Cheng J.-F."/>
            <person name="Hugenholtz P."/>
            <person name="Woyke T."/>
            <person name="Wu D."/>
            <person name="Gronow S."/>
            <person name="Wellnitz S."/>
            <person name="Brambilla E."/>
            <person name="Klenk H.-P."/>
            <person name="Eisen J.A."/>
        </authorList>
    </citation>
    <scope>NUCLEOTIDE SEQUENCE [LARGE SCALE GENOMIC DNA]</scope>
    <source>
        <strain evidence="3">ATCC BAA-1111 / DSM 21527 / NCTC 11395 / H</strain>
    </source>
</reference>
<dbReference type="STRING" id="869212.Turpa_0956"/>
<accession>I4B2U8</accession>
<evidence type="ECO:0000313" key="2">
    <source>
        <dbReference type="EMBL" id="AFM11605.1"/>
    </source>
</evidence>
<dbReference type="InterPro" id="IPR002826">
    <property type="entry name" value="MptE-like"/>
</dbReference>